<dbReference type="SUPFAM" id="SSF50630">
    <property type="entry name" value="Acid proteases"/>
    <property type="match status" value="1"/>
</dbReference>
<dbReference type="EMBL" id="PYVU01000032">
    <property type="protein sequence ID" value="PTB96902.1"/>
    <property type="molecule type" value="Genomic_DNA"/>
</dbReference>
<evidence type="ECO:0000259" key="1">
    <source>
        <dbReference type="SMART" id="SM00228"/>
    </source>
</evidence>
<dbReference type="InterPro" id="IPR036034">
    <property type="entry name" value="PDZ_sf"/>
</dbReference>
<dbReference type="Pfam" id="PF13650">
    <property type="entry name" value="Asp_protease_2"/>
    <property type="match status" value="2"/>
</dbReference>
<evidence type="ECO:0000313" key="3">
    <source>
        <dbReference type="Proteomes" id="UP000240608"/>
    </source>
</evidence>
<dbReference type="SMART" id="SM00228">
    <property type="entry name" value="PDZ"/>
    <property type="match status" value="1"/>
</dbReference>
<feature type="domain" description="PDZ" evidence="1">
    <location>
        <begin position="329"/>
        <end position="405"/>
    </location>
</feature>
<protein>
    <recommendedName>
        <fullName evidence="1">PDZ domain-containing protein</fullName>
    </recommendedName>
</protein>
<proteinExistence type="predicted"/>
<dbReference type="GO" id="GO:0004190">
    <property type="term" value="F:aspartic-type endopeptidase activity"/>
    <property type="evidence" value="ECO:0007669"/>
    <property type="project" value="InterPro"/>
</dbReference>
<dbReference type="PROSITE" id="PS00141">
    <property type="entry name" value="ASP_PROTEASE"/>
    <property type="match status" value="2"/>
</dbReference>
<reference evidence="2 3" key="1">
    <citation type="submission" date="2018-03" db="EMBL/GenBank/DDBJ databases">
        <title>Cross-interface Injection: A General Nanoliter Liquid Handling Method Applied to Single Cells Genome Amplification Automated Nanoliter Liquid Handling Applied to Single Cell Multiple Displacement Amplification.</title>
        <authorList>
            <person name="Yun J."/>
            <person name="Xu P."/>
            <person name="Xu J."/>
            <person name="Dai X."/>
            <person name="Wang Y."/>
            <person name="Zheng X."/>
            <person name="Cao C."/>
            <person name="Yi Q."/>
            <person name="Zhu Y."/>
            <person name="Wang L."/>
            <person name="Dong Z."/>
            <person name="Huang Y."/>
            <person name="Huang L."/>
            <person name="Du W."/>
        </authorList>
    </citation>
    <scope>NUCLEOTIDE SEQUENCE [LARGE SCALE GENOMIC DNA]</scope>
    <source>
        <strain evidence="2 3">Z-D1-2</strain>
    </source>
</reference>
<evidence type="ECO:0000313" key="2">
    <source>
        <dbReference type="EMBL" id="PTB96902.1"/>
    </source>
</evidence>
<dbReference type="GO" id="GO:0006508">
    <property type="term" value="P:proteolysis"/>
    <property type="evidence" value="ECO:0007669"/>
    <property type="project" value="InterPro"/>
</dbReference>
<organism evidence="2 3">
    <name type="scientific">Marivirga lumbricoides</name>
    <dbReference type="NCBI Taxonomy" id="1046115"/>
    <lineage>
        <taxon>Bacteria</taxon>
        <taxon>Pseudomonadati</taxon>
        <taxon>Bacteroidota</taxon>
        <taxon>Cytophagia</taxon>
        <taxon>Cytophagales</taxon>
        <taxon>Marivirgaceae</taxon>
        <taxon>Marivirga</taxon>
    </lineage>
</organism>
<dbReference type="Gene3D" id="2.30.42.10">
    <property type="match status" value="1"/>
</dbReference>
<comment type="caution">
    <text evidence="2">The sequence shown here is derived from an EMBL/GenBank/DDBJ whole genome shotgun (WGS) entry which is preliminary data.</text>
</comment>
<gene>
    <name evidence="2" type="ORF">C9994_05415</name>
</gene>
<dbReference type="Pfam" id="PF13180">
    <property type="entry name" value="PDZ_2"/>
    <property type="match status" value="1"/>
</dbReference>
<dbReference type="InterPro" id="IPR021109">
    <property type="entry name" value="Peptidase_aspartic_dom_sf"/>
</dbReference>
<name>A0A2T4DSX2_9BACT</name>
<accession>A0A2T4DSX2</accession>
<sequence length="418" mass="47414">MIKKFYLCTLLSALLFLSERYNALGQTRKFGFEIRDKNRKAVIPFDIHSNLIVVNVLFQGVIPLKFIVDTGVTNTVLIDKVYSDILDIVPDRKISLIGAAGGKEVEAYIVNSISINIFEIVGNNIPLLVLKEDYLKLQETLGVKIHGILGYDLFKNFIVKIDYASKVLSFYDPIQFNRSLKWYSQLNMEVENTKPYITIPVVLKDSFQLSAKLLIDTGASHSMMLHQNSNQSIHVPKKNIRDILGAGIAGTIEGHVGRVDNLSIGKYMLDDVICNFPDSGTYNDVIKSTGRVGTLGGGILKRFKLFFDYQNEKLYYKRSKNFKEPFEYDKSGLTIVAKGEIFLEPYYEIEEVRKGTPAYEAGIRAKDILLSLNNTKSKNLDLDMINNTLSKKAGKKIKIKVKRNDEVIETEFYLEEFI</sequence>
<dbReference type="Proteomes" id="UP000240608">
    <property type="component" value="Unassembled WGS sequence"/>
</dbReference>
<dbReference type="SUPFAM" id="SSF50156">
    <property type="entry name" value="PDZ domain-like"/>
    <property type="match status" value="1"/>
</dbReference>
<dbReference type="AlphaFoldDB" id="A0A2T4DSX2"/>
<dbReference type="Gene3D" id="2.40.70.10">
    <property type="entry name" value="Acid Proteases"/>
    <property type="match status" value="2"/>
</dbReference>
<dbReference type="InterPro" id="IPR001969">
    <property type="entry name" value="Aspartic_peptidase_AS"/>
</dbReference>
<dbReference type="InterPro" id="IPR001478">
    <property type="entry name" value="PDZ"/>
</dbReference>